<reference evidence="4 5" key="1">
    <citation type="journal article" date="2019" name="Genome Biol. Evol.">
        <title>Day and night: Metabolic profiles and evolutionary relationships of six axenic non-marine cyanobacteria.</title>
        <authorList>
            <person name="Will S.E."/>
            <person name="Henke P."/>
            <person name="Boedeker C."/>
            <person name="Huang S."/>
            <person name="Brinkmann H."/>
            <person name="Rohde M."/>
            <person name="Jarek M."/>
            <person name="Friedl T."/>
            <person name="Seufert S."/>
            <person name="Schumacher M."/>
            <person name="Overmann J."/>
            <person name="Neumann-Schaal M."/>
            <person name="Petersen J."/>
        </authorList>
    </citation>
    <scope>NUCLEOTIDE SEQUENCE [LARGE SCALE GENOMIC DNA]</scope>
    <source>
        <strain evidence="4 5">SAG 1403-4b</strain>
    </source>
</reference>
<dbReference type="EMBL" id="RSCM01000002">
    <property type="protein sequence ID" value="RUS98833.1"/>
    <property type="molecule type" value="Genomic_DNA"/>
</dbReference>
<dbReference type="PROSITE" id="PS50110">
    <property type="entry name" value="RESPONSE_REGULATORY"/>
    <property type="match status" value="1"/>
</dbReference>
<evidence type="ECO:0000313" key="5">
    <source>
        <dbReference type="Proteomes" id="UP000276103"/>
    </source>
</evidence>
<dbReference type="SUPFAM" id="SSF52172">
    <property type="entry name" value="CheY-like"/>
    <property type="match status" value="1"/>
</dbReference>
<evidence type="ECO:0000313" key="4">
    <source>
        <dbReference type="EMBL" id="RUS98833.1"/>
    </source>
</evidence>
<accession>A0A433UYC1</accession>
<proteinExistence type="predicted"/>
<evidence type="ECO:0000256" key="2">
    <source>
        <dbReference type="PROSITE-ProRule" id="PRU00169"/>
    </source>
</evidence>
<dbReference type="AlphaFoldDB" id="A0A433UYC1"/>
<dbReference type="PANTHER" id="PTHR44591">
    <property type="entry name" value="STRESS RESPONSE REGULATOR PROTEIN 1"/>
    <property type="match status" value="1"/>
</dbReference>
<evidence type="ECO:0000256" key="1">
    <source>
        <dbReference type="ARBA" id="ARBA00022553"/>
    </source>
</evidence>
<dbReference type="Pfam" id="PF00072">
    <property type="entry name" value="Response_reg"/>
    <property type="match status" value="1"/>
</dbReference>
<dbReference type="InterPro" id="IPR001789">
    <property type="entry name" value="Sig_transdc_resp-reg_receiver"/>
</dbReference>
<feature type="domain" description="Response regulatory" evidence="3">
    <location>
        <begin position="11"/>
        <end position="129"/>
    </location>
</feature>
<sequence>MQANLPLTGLRILVVDDDEDSRFYISMVLEADGASVTAVSSAASAIEILPKFKPDALICDIAMPDEDGYTFIRKVRSLKADEGGRVPAVALTAYADSEDRICALEAGFQNHVAKPVDPGELVEIIANLVTLSQCLVSKSHGFS</sequence>
<organism evidence="4 5">
    <name type="scientific">Trichormus variabilis SAG 1403-4b</name>
    <dbReference type="NCBI Taxonomy" id="447716"/>
    <lineage>
        <taxon>Bacteria</taxon>
        <taxon>Bacillati</taxon>
        <taxon>Cyanobacteriota</taxon>
        <taxon>Cyanophyceae</taxon>
        <taxon>Nostocales</taxon>
        <taxon>Nostocaceae</taxon>
        <taxon>Trichormus</taxon>
    </lineage>
</organism>
<dbReference type="Gene3D" id="3.40.50.2300">
    <property type="match status" value="1"/>
</dbReference>
<dbReference type="RefSeq" id="WP_127052424.1">
    <property type="nucleotide sequence ID" value="NZ_RSCM01000002.1"/>
</dbReference>
<dbReference type="OrthoDB" id="1901654at2"/>
<feature type="modified residue" description="4-aspartylphosphate" evidence="2">
    <location>
        <position position="60"/>
    </location>
</feature>
<evidence type="ECO:0000259" key="3">
    <source>
        <dbReference type="PROSITE" id="PS50110"/>
    </source>
</evidence>
<dbReference type="Proteomes" id="UP000276103">
    <property type="component" value="Unassembled WGS sequence"/>
</dbReference>
<gene>
    <name evidence="4" type="ORF">DSM107003_08520</name>
</gene>
<dbReference type="InterPro" id="IPR011006">
    <property type="entry name" value="CheY-like_superfamily"/>
</dbReference>
<comment type="caution">
    <text evidence="4">The sequence shown here is derived from an EMBL/GenBank/DDBJ whole genome shotgun (WGS) entry which is preliminary data.</text>
</comment>
<dbReference type="CDD" id="cd17580">
    <property type="entry name" value="REC_2_DhkD-like"/>
    <property type="match status" value="1"/>
</dbReference>
<dbReference type="PANTHER" id="PTHR44591:SF3">
    <property type="entry name" value="RESPONSE REGULATORY DOMAIN-CONTAINING PROTEIN"/>
    <property type="match status" value="1"/>
</dbReference>
<protein>
    <recommendedName>
        <fullName evidence="3">Response regulatory domain-containing protein</fullName>
    </recommendedName>
</protein>
<dbReference type="SMART" id="SM00448">
    <property type="entry name" value="REC"/>
    <property type="match status" value="1"/>
</dbReference>
<keyword evidence="5" id="KW-1185">Reference proteome</keyword>
<keyword evidence="1 2" id="KW-0597">Phosphoprotein</keyword>
<dbReference type="GO" id="GO:0000160">
    <property type="term" value="P:phosphorelay signal transduction system"/>
    <property type="evidence" value="ECO:0007669"/>
    <property type="project" value="InterPro"/>
</dbReference>
<dbReference type="InterPro" id="IPR050595">
    <property type="entry name" value="Bact_response_regulator"/>
</dbReference>
<name>A0A433UYC1_ANAVA</name>